<keyword evidence="3" id="KW-1185">Reference proteome</keyword>
<feature type="domain" description="Transposase IS66 central" evidence="1">
    <location>
        <begin position="7"/>
        <end position="136"/>
    </location>
</feature>
<dbReference type="AlphaFoldDB" id="F0J7Y1"/>
<keyword evidence="2" id="KW-0614">Plasmid</keyword>
<gene>
    <name evidence="2" type="ordered locus">ACMV_P3_00490</name>
</gene>
<reference evidence="2 3" key="1">
    <citation type="submission" date="2010-12" db="EMBL/GenBank/DDBJ databases">
        <title>Whole genome sequence of Acidiphilium multivorum AIU301.</title>
        <authorList>
            <person name="Narita-Yamada S."/>
            <person name="Nakamura S."/>
            <person name="Ito N."/>
            <person name="Takarada H."/>
            <person name="Katano Y."/>
            <person name="Nakazawa H."/>
            <person name="Hosoyama A."/>
            <person name="Yamada R."/>
            <person name="Fujita N."/>
        </authorList>
    </citation>
    <scope>NUCLEOTIDE SEQUENCE [LARGE SCALE GENOMIC DNA]</scope>
    <source>
        <strain evidence="3">DSM 11245 / JCM 8867 / AIU301</strain>
        <plasmid evidence="2 3">pACMV3</plasmid>
    </source>
</reference>
<name>F0J7Y1_ACIMA</name>
<dbReference type="Proteomes" id="UP000007100">
    <property type="component" value="Plasmid pACMV3"/>
</dbReference>
<sequence length="151" mass="16802">MTSWPRDLIGATCVALEPVFKHIETMVFAGARLHGDDTTVPVMARGQTDTARVWVYVRDDRPFGGSGSPCAVFYYSRDRAGVHPQTHLAGYHGIFQADAYGGYNKLYELNRSPGPIIEAACWSHARRKFFELADCRANAKRKAQGNSLPIR</sequence>
<geneLocation type="plasmid" evidence="2 3">
    <name>pACMV3</name>
</geneLocation>
<dbReference type="HOGENOM" id="CLU_023034_3_4_5"/>
<organism evidence="2 3">
    <name type="scientific">Acidiphilium multivorum (strain DSM 11245 / JCM 8867 / NBRC 100883 / AIU 301)</name>
    <dbReference type="NCBI Taxonomy" id="926570"/>
    <lineage>
        <taxon>Bacteria</taxon>
        <taxon>Pseudomonadati</taxon>
        <taxon>Pseudomonadota</taxon>
        <taxon>Alphaproteobacteria</taxon>
        <taxon>Acetobacterales</taxon>
        <taxon>Acidocellaceae</taxon>
        <taxon>Acidiphilium</taxon>
    </lineage>
</organism>
<dbReference type="KEGG" id="amv:ACMV_P3_00490"/>
<protein>
    <submittedName>
        <fullName evidence="2">Putative transposase</fullName>
    </submittedName>
</protein>
<proteinExistence type="predicted"/>
<evidence type="ECO:0000313" key="3">
    <source>
        <dbReference type="Proteomes" id="UP000007100"/>
    </source>
</evidence>
<dbReference type="PANTHER" id="PTHR33678:SF1">
    <property type="entry name" value="BLL1576 PROTEIN"/>
    <property type="match status" value="1"/>
</dbReference>
<dbReference type="InterPro" id="IPR004291">
    <property type="entry name" value="Transposase_IS66_central"/>
</dbReference>
<dbReference type="Pfam" id="PF03050">
    <property type="entry name" value="DDE_Tnp_IS66"/>
    <property type="match status" value="1"/>
</dbReference>
<dbReference type="InterPro" id="IPR052344">
    <property type="entry name" value="Transposase-related"/>
</dbReference>
<evidence type="ECO:0000313" key="2">
    <source>
        <dbReference type="EMBL" id="BAJ83198.1"/>
    </source>
</evidence>
<evidence type="ECO:0000259" key="1">
    <source>
        <dbReference type="Pfam" id="PF03050"/>
    </source>
</evidence>
<dbReference type="EMBL" id="AP012038">
    <property type="protein sequence ID" value="BAJ83198.1"/>
    <property type="molecule type" value="Genomic_DNA"/>
</dbReference>
<accession>F0J7Y1</accession>
<dbReference type="PANTHER" id="PTHR33678">
    <property type="entry name" value="BLL1576 PROTEIN"/>
    <property type="match status" value="1"/>
</dbReference>